<protein>
    <submittedName>
        <fullName evidence="2">Uncharacterized protein</fullName>
    </submittedName>
</protein>
<keyword evidence="1" id="KW-0812">Transmembrane</keyword>
<keyword evidence="3" id="KW-1185">Reference proteome</keyword>
<sequence length="183" mass="20082">MRPEWVAAWAAVATAVIYVGLGGLAALQIREMRKVRQLSSRPYVVVDFELRRSLVYVLITNIGQTPAIDVDIAWDKPLQTVGVLAEPKDASVFKAPIPMLAPGREIRVAYGISSKVLNEPGLPLRYTATVTYADSGPRPTRHSEPNVLDLELYRDAAVGPKGITELVEELERIRRAIAGGRPN</sequence>
<gene>
    <name evidence="2" type="ORF">E9934_09100</name>
</gene>
<keyword evidence="1" id="KW-0472">Membrane</keyword>
<reference evidence="2 3" key="1">
    <citation type="journal article" date="2009" name="Int. J. Syst. Evol. Microbiol.">
        <title>Nocardioides caeni sp. nov., isolated from wastewater.</title>
        <authorList>
            <person name="Yoon J.H."/>
            <person name="Kang S.J."/>
            <person name="Park S."/>
            <person name="Kim W."/>
            <person name="Oh T.K."/>
        </authorList>
    </citation>
    <scope>NUCLEOTIDE SEQUENCE [LARGE SCALE GENOMIC DNA]</scope>
    <source>
        <strain evidence="2 3">DSM 23134</strain>
    </source>
</reference>
<organism evidence="2 3">
    <name type="scientific">Nocardioides caeni</name>
    <dbReference type="NCBI Taxonomy" id="574700"/>
    <lineage>
        <taxon>Bacteria</taxon>
        <taxon>Bacillati</taxon>
        <taxon>Actinomycetota</taxon>
        <taxon>Actinomycetes</taxon>
        <taxon>Propionibacteriales</taxon>
        <taxon>Nocardioidaceae</taxon>
        <taxon>Nocardioides</taxon>
    </lineage>
</organism>
<accession>A0A4S8NFZ3</accession>
<evidence type="ECO:0000313" key="3">
    <source>
        <dbReference type="Proteomes" id="UP000307087"/>
    </source>
</evidence>
<dbReference type="OrthoDB" id="3781813at2"/>
<feature type="transmembrane region" description="Helical" evidence="1">
    <location>
        <begin position="6"/>
        <end position="27"/>
    </location>
</feature>
<evidence type="ECO:0000256" key="1">
    <source>
        <dbReference type="SAM" id="Phobius"/>
    </source>
</evidence>
<dbReference type="AlphaFoldDB" id="A0A4S8NFZ3"/>
<name>A0A4S8NFZ3_9ACTN</name>
<keyword evidence="1" id="KW-1133">Transmembrane helix</keyword>
<proteinExistence type="predicted"/>
<dbReference type="RefSeq" id="WP_136562554.1">
    <property type="nucleotide sequence ID" value="NZ_BAABLS010000008.1"/>
</dbReference>
<comment type="caution">
    <text evidence="2">The sequence shown here is derived from an EMBL/GenBank/DDBJ whole genome shotgun (WGS) entry which is preliminary data.</text>
</comment>
<dbReference type="EMBL" id="STGW01000004">
    <property type="protein sequence ID" value="THV14792.1"/>
    <property type="molecule type" value="Genomic_DNA"/>
</dbReference>
<dbReference type="Proteomes" id="UP000307087">
    <property type="component" value="Unassembled WGS sequence"/>
</dbReference>
<evidence type="ECO:0000313" key="2">
    <source>
        <dbReference type="EMBL" id="THV14792.1"/>
    </source>
</evidence>